<feature type="region of interest" description="Disordered" evidence="2">
    <location>
        <begin position="312"/>
        <end position="333"/>
    </location>
</feature>
<comment type="caution">
    <text evidence="4">The sequence shown here is derived from an EMBL/GenBank/DDBJ whole genome shotgun (WGS) entry which is preliminary data.</text>
</comment>
<evidence type="ECO:0000256" key="2">
    <source>
        <dbReference type="SAM" id="MobiDB-lite"/>
    </source>
</evidence>
<reference evidence="4 5" key="1">
    <citation type="submission" date="2017-06" db="EMBL/GenBank/DDBJ databases">
        <title>Comparative genomic analysis of Ambrosia Fusariam Clade fungi.</title>
        <authorList>
            <person name="Stajich J.E."/>
            <person name="Carrillo J."/>
            <person name="Kijimoto T."/>
            <person name="Eskalen A."/>
            <person name="O'Donnell K."/>
            <person name="Kasson M."/>
        </authorList>
    </citation>
    <scope>NUCLEOTIDE SEQUENCE [LARGE SCALE GENOMIC DNA]</scope>
    <source>
        <strain evidence="4 5">NRRL62584</strain>
    </source>
</reference>
<dbReference type="InterPro" id="IPR001841">
    <property type="entry name" value="Znf_RING"/>
</dbReference>
<dbReference type="GO" id="GO:0008270">
    <property type="term" value="F:zinc ion binding"/>
    <property type="evidence" value="ECO:0007669"/>
    <property type="project" value="UniProtKB-KW"/>
</dbReference>
<organism evidence="4 5">
    <name type="scientific">Fusarium duplospermum</name>
    <dbReference type="NCBI Taxonomy" id="1325734"/>
    <lineage>
        <taxon>Eukaryota</taxon>
        <taxon>Fungi</taxon>
        <taxon>Dikarya</taxon>
        <taxon>Ascomycota</taxon>
        <taxon>Pezizomycotina</taxon>
        <taxon>Sordariomycetes</taxon>
        <taxon>Hypocreomycetidae</taxon>
        <taxon>Hypocreales</taxon>
        <taxon>Nectriaceae</taxon>
        <taxon>Fusarium</taxon>
        <taxon>Fusarium solani species complex</taxon>
    </lineage>
</organism>
<evidence type="ECO:0000256" key="1">
    <source>
        <dbReference type="PROSITE-ProRule" id="PRU00175"/>
    </source>
</evidence>
<dbReference type="AlphaFoldDB" id="A0A428QEU0"/>
<evidence type="ECO:0000313" key="5">
    <source>
        <dbReference type="Proteomes" id="UP000288168"/>
    </source>
</evidence>
<sequence>MSSDETHENTPESSVEELIDEFLIEEGFVIESLMQEIIDEFLIEEGLIDESLMEEDLTNESLKEEESPIEEDLINESYWPRLREILVRDPSGMDRLGLECMICMMPMIINPRDASDGHNTVDHRAMVLLCGHIVGFSCIFEYFSYRQQHSLPYACPLHAKPPLCHSECGCGHTGWPMPGKVEDFFVRPLTIAEGLSLAPECIGCTIDDMFRRLTILTNIFEPDFAELLESSQIAYRIRVKHLIWGEFEDDERASHEIRRPISMLQHYRSIERSLITMYSAPGQLLRVGDVEVGLFLYDEPVEHGRVMRRKMWNRPQESTATSDETTDETGQNM</sequence>
<dbReference type="SUPFAM" id="SSF57850">
    <property type="entry name" value="RING/U-box"/>
    <property type="match status" value="1"/>
</dbReference>
<keyword evidence="1" id="KW-0863">Zinc-finger</keyword>
<keyword evidence="1" id="KW-0479">Metal-binding</keyword>
<gene>
    <name evidence="4" type="ORF">CEP54_005077</name>
</gene>
<dbReference type="OrthoDB" id="8062037at2759"/>
<accession>A0A428QEU0</accession>
<dbReference type="EMBL" id="NKCI01000037">
    <property type="protein sequence ID" value="RSL63738.1"/>
    <property type="molecule type" value="Genomic_DNA"/>
</dbReference>
<dbReference type="STRING" id="1325734.A0A428QEU0"/>
<evidence type="ECO:0000313" key="4">
    <source>
        <dbReference type="EMBL" id="RSL63738.1"/>
    </source>
</evidence>
<evidence type="ECO:0000259" key="3">
    <source>
        <dbReference type="PROSITE" id="PS50089"/>
    </source>
</evidence>
<dbReference type="PROSITE" id="PS50089">
    <property type="entry name" value="ZF_RING_2"/>
    <property type="match status" value="1"/>
</dbReference>
<keyword evidence="5" id="KW-1185">Reference proteome</keyword>
<proteinExistence type="predicted"/>
<protein>
    <recommendedName>
        <fullName evidence="3">RING-type domain-containing protein</fullName>
    </recommendedName>
</protein>
<name>A0A428QEU0_9HYPO</name>
<feature type="domain" description="RING-type" evidence="3">
    <location>
        <begin position="100"/>
        <end position="158"/>
    </location>
</feature>
<dbReference type="Proteomes" id="UP000288168">
    <property type="component" value="Unassembled WGS sequence"/>
</dbReference>
<keyword evidence="1" id="KW-0862">Zinc</keyword>